<evidence type="ECO:0000256" key="1">
    <source>
        <dbReference type="SAM" id="MobiDB-lite"/>
    </source>
</evidence>
<dbReference type="AlphaFoldDB" id="A0A8T0I0V0"/>
<accession>A0A8T0I0V0</accession>
<organism evidence="2 3">
    <name type="scientific">Ceratodon purpureus</name>
    <name type="common">Fire moss</name>
    <name type="synonym">Dicranum purpureum</name>
    <dbReference type="NCBI Taxonomy" id="3225"/>
    <lineage>
        <taxon>Eukaryota</taxon>
        <taxon>Viridiplantae</taxon>
        <taxon>Streptophyta</taxon>
        <taxon>Embryophyta</taxon>
        <taxon>Bryophyta</taxon>
        <taxon>Bryophytina</taxon>
        <taxon>Bryopsida</taxon>
        <taxon>Dicranidae</taxon>
        <taxon>Pseudoditrichales</taxon>
        <taxon>Ditrichaceae</taxon>
        <taxon>Ceratodon</taxon>
    </lineage>
</organism>
<comment type="caution">
    <text evidence="2">The sequence shown here is derived from an EMBL/GenBank/DDBJ whole genome shotgun (WGS) entry which is preliminary data.</text>
</comment>
<sequence length="57" mass="6406">MNTQSAVLCKPALPLLNPDDPRTQLHLQQSPAQEPKIPRHSDFYPRVLTVKIGTKTD</sequence>
<name>A0A8T0I0V0_CERPU</name>
<evidence type="ECO:0000313" key="3">
    <source>
        <dbReference type="Proteomes" id="UP000822688"/>
    </source>
</evidence>
<dbReference type="Proteomes" id="UP000822688">
    <property type="component" value="Chromosome 5"/>
</dbReference>
<protein>
    <submittedName>
        <fullName evidence="2">Uncharacterized protein</fullName>
    </submittedName>
</protein>
<reference evidence="2" key="1">
    <citation type="submission" date="2020-06" db="EMBL/GenBank/DDBJ databases">
        <title>WGS assembly of Ceratodon purpureus strain R40.</title>
        <authorList>
            <person name="Carey S.B."/>
            <person name="Jenkins J."/>
            <person name="Shu S."/>
            <person name="Lovell J.T."/>
            <person name="Sreedasyam A."/>
            <person name="Maumus F."/>
            <person name="Tiley G.P."/>
            <person name="Fernandez-Pozo N."/>
            <person name="Barry K."/>
            <person name="Chen C."/>
            <person name="Wang M."/>
            <person name="Lipzen A."/>
            <person name="Daum C."/>
            <person name="Saski C.A."/>
            <person name="Payton A.C."/>
            <person name="Mcbreen J.C."/>
            <person name="Conrad R.E."/>
            <person name="Kollar L.M."/>
            <person name="Olsson S."/>
            <person name="Huttunen S."/>
            <person name="Landis J.B."/>
            <person name="Wickett N.J."/>
            <person name="Johnson M.G."/>
            <person name="Rensing S.A."/>
            <person name="Grimwood J."/>
            <person name="Schmutz J."/>
            <person name="Mcdaniel S.F."/>
        </authorList>
    </citation>
    <scope>NUCLEOTIDE SEQUENCE</scope>
    <source>
        <strain evidence="2">R40</strain>
    </source>
</reference>
<feature type="region of interest" description="Disordered" evidence="1">
    <location>
        <begin position="20"/>
        <end position="39"/>
    </location>
</feature>
<keyword evidence="3" id="KW-1185">Reference proteome</keyword>
<dbReference type="EMBL" id="CM026425">
    <property type="protein sequence ID" value="KAG0576511.1"/>
    <property type="molecule type" value="Genomic_DNA"/>
</dbReference>
<evidence type="ECO:0000313" key="2">
    <source>
        <dbReference type="EMBL" id="KAG0576511.1"/>
    </source>
</evidence>
<proteinExistence type="predicted"/>
<gene>
    <name evidence="2" type="ORF">KC19_5G085400</name>
</gene>